<feature type="transmembrane region" description="Helical" evidence="3">
    <location>
        <begin position="772"/>
        <end position="792"/>
    </location>
</feature>
<protein>
    <recommendedName>
        <fullName evidence="4">M23ase beta-sheet core domain-containing protein</fullName>
    </recommendedName>
</protein>
<reference evidence="6" key="1">
    <citation type="submission" date="2017-09" db="EMBL/GenBank/DDBJ databases">
        <title>Depth-based differentiation of microbial function through sediment-hosted aquifers and enrichment of novel symbionts in the deep terrestrial subsurface.</title>
        <authorList>
            <person name="Probst A.J."/>
            <person name="Ladd B."/>
            <person name="Jarett J.K."/>
            <person name="Geller-Mcgrath D.E."/>
            <person name="Sieber C.M.K."/>
            <person name="Emerson J.B."/>
            <person name="Anantharaman K."/>
            <person name="Thomas B.C."/>
            <person name="Malmstrom R."/>
            <person name="Stieglmeier M."/>
            <person name="Klingl A."/>
            <person name="Woyke T."/>
            <person name="Ryan C.M."/>
            <person name="Banfield J.F."/>
        </authorList>
    </citation>
    <scope>NUCLEOTIDE SEQUENCE [LARGE SCALE GENOMIC DNA]</scope>
</reference>
<feature type="compositionally biased region" description="Basic and acidic residues" evidence="2">
    <location>
        <begin position="101"/>
        <end position="117"/>
    </location>
</feature>
<sequence length="997" mass="106580">MRSEYLPYIYDLLTEGQDLIDSPEKPRALFLHNTRLILKEYGIRDDDNLLTIVNLLQKIYNDEVNDSRLPPLEILENAALEMDAAREKVQQTQQNASQAQKEFEKRAAQAKPPEKVVYEPPVPTVTPEPILPKEIREKVSSILEKTPQAATAYPFIEQIIAQQIAIPPEERVKTNILQENLKTILQQQTGLEPKQIQTLIAPVVVIPLAEMAKEAAAAKTQVPTDIKAGLEEQIQKILVEQHPTLPETTILPTTEKITEAFVRNYSEPNPQKTQALSGVVETILQEAGVVFVKKEQLTDLIQQIQSSSPAQTVQKYFETLPNIQEVVAKPEMPQDLPTLQAKFEETVAMVFGDEPKLKGLPKETVKKVGQKTTEVLTAQILSPKGWEQDPAIQAVKQAMENEGVGLTPAETKTLVGKVEQTAQKLQIISALERIEKPLPEEIFTKLGTEPLRVSPMARFKATVEHIISTPAAGAIINTKNKTPEWQDIAEGRFGERYLESAKVLVSAGMPKTHPTIVKLEEKGQRLLKVQQENGRDKPVVTILKHYHSLSQLTKKARIFDKELGIYLPQLLTPRIAVFRISLETRFVTFLSGGRFASFGSIQTAIYQKSFGRVISALSKSKLGKGISAAVAKKLGVQVASKIATAAGAAAVGTAVAPGVGTAIGFVVGFIPDAISFIKKKFKDLGPKLAGALVAGGMMLGGLGTLVMGGPALLGGGLLALGAGSLAAMAPGLGVSLGGAASGMASGAASLISAITTGSVAGAPIAAGVAVGAGSIGFLAFIIIMIASGAFILPTNGGGMQFPWTGSSSSCPAQFPTIAPPSPLPFYWPVDNSHTCSSPFGNHNDPFSPTECNCHTGIDIPGPTNCTNSNVNILIHAVADGTIYKIFYSENQLELGAYGNYIIIDHGGGLFSLYGHLKSIATELGKHVSKGAIIGFMGTTGHSTGCHLHLGFSDCGSIELGCFSQGEHTPAPCDYLSNCDNSCTFKDVANGCPTNPAP</sequence>
<feature type="compositionally biased region" description="Low complexity" evidence="2">
    <location>
        <begin position="90"/>
        <end position="100"/>
    </location>
</feature>
<accession>A0A2M6XCR5</accession>
<dbReference type="Gene3D" id="2.70.70.10">
    <property type="entry name" value="Glucose Permease (Domain IIA)"/>
    <property type="match status" value="1"/>
</dbReference>
<gene>
    <name evidence="5" type="ORF">COT44_03390</name>
</gene>
<organism evidence="5 6">
    <name type="scientific">Candidatus Shapirobacteria bacterium CG08_land_8_20_14_0_20_39_18</name>
    <dbReference type="NCBI Taxonomy" id="1974883"/>
    <lineage>
        <taxon>Bacteria</taxon>
        <taxon>Candidatus Shapironibacteriota</taxon>
    </lineage>
</organism>
<dbReference type="InterPro" id="IPR011055">
    <property type="entry name" value="Dup_hybrid_motif"/>
</dbReference>
<dbReference type="Proteomes" id="UP000228996">
    <property type="component" value="Unassembled WGS sequence"/>
</dbReference>
<evidence type="ECO:0000256" key="3">
    <source>
        <dbReference type="SAM" id="Phobius"/>
    </source>
</evidence>
<evidence type="ECO:0000256" key="2">
    <source>
        <dbReference type="SAM" id="MobiDB-lite"/>
    </source>
</evidence>
<feature type="domain" description="M23ase beta-sheet core" evidence="4">
    <location>
        <begin position="854"/>
        <end position="951"/>
    </location>
</feature>
<dbReference type="Pfam" id="PF01551">
    <property type="entry name" value="Peptidase_M23"/>
    <property type="match status" value="1"/>
</dbReference>
<name>A0A2M6XCR5_9BACT</name>
<dbReference type="GO" id="GO:0004222">
    <property type="term" value="F:metalloendopeptidase activity"/>
    <property type="evidence" value="ECO:0007669"/>
    <property type="project" value="TreeGrafter"/>
</dbReference>
<evidence type="ECO:0000256" key="1">
    <source>
        <dbReference type="ARBA" id="ARBA00022729"/>
    </source>
</evidence>
<dbReference type="InterPro" id="IPR050570">
    <property type="entry name" value="Cell_wall_metabolism_enzyme"/>
</dbReference>
<keyword evidence="1" id="KW-0732">Signal</keyword>
<dbReference type="InterPro" id="IPR016047">
    <property type="entry name" value="M23ase_b-sheet_dom"/>
</dbReference>
<dbReference type="EMBL" id="PEYO01000017">
    <property type="protein sequence ID" value="PIU03462.1"/>
    <property type="molecule type" value="Genomic_DNA"/>
</dbReference>
<dbReference type="PANTHER" id="PTHR21666">
    <property type="entry name" value="PEPTIDASE-RELATED"/>
    <property type="match status" value="1"/>
</dbReference>
<feature type="region of interest" description="Disordered" evidence="2">
    <location>
        <begin position="89"/>
        <end position="123"/>
    </location>
</feature>
<dbReference type="SUPFAM" id="SSF51261">
    <property type="entry name" value="Duplicated hybrid motif"/>
    <property type="match status" value="1"/>
</dbReference>
<comment type="caution">
    <text evidence="5">The sequence shown here is derived from an EMBL/GenBank/DDBJ whole genome shotgun (WGS) entry which is preliminary data.</text>
</comment>
<keyword evidence="3" id="KW-0812">Transmembrane</keyword>
<evidence type="ECO:0000313" key="5">
    <source>
        <dbReference type="EMBL" id="PIU03462.1"/>
    </source>
</evidence>
<proteinExistence type="predicted"/>
<evidence type="ECO:0000313" key="6">
    <source>
        <dbReference type="Proteomes" id="UP000228996"/>
    </source>
</evidence>
<feature type="transmembrane region" description="Helical" evidence="3">
    <location>
        <begin position="688"/>
        <end position="706"/>
    </location>
</feature>
<keyword evidence="3" id="KW-0472">Membrane</keyword>
<keyword evidence="3" id="KW-1133">Transmembrane helix</keyword>
<feature type="transmembrane region" description="Helical" evidence="3">
    <location>
        <begin position="642"/>
        <end position="667"/>
    </location>
</feature>
<dbReference type="PANTHER" id="PTHR21666:SF289">
    <property type="entry name" value="L-ALA--D-GLU ENDOPEPTIDASE"/>
    <property type="match status" value="1"/>
</dbReference>
<dbReference type="CDD" id="cd12797">
    <property type="entry name" value="M23_peptidase"/>
    <property type="match status" value="1"/>
</dbReference>
<dbReference type="AlphaFoldDB" id="A0A2M6XCR5"/>
<evidence type="ECO:0000259" key="4">
    <source>
        <dbReference type="Pfam" id="PF01551"/>
    </source>
</evidence>